<sequence>MLGQAPFLSWGLLHMGVIALAVPIVTRRWGPTVIAGAVVVASAVAWGLGGYWMWDGIAATHEAFSRGIADARPYFYFLLADVALLGALIGPAGIGGLFRWRRLDRATLWLAGLALGTAALGALGGFERGEVERIWLPIACWVVPAAAALAVRDDRSESVAEPAADPVPGPAAEPMTEPAIRSVAGSVTRPVSDPWAGRLRWWLVAQAGAALVIETVVRTSW</sequence>
<name>A0ABM8G2W9_9CELL</name>
<gene>
    <name evidence="2" type="ORF">GCM10025865_17750</name>
</gene>
<evidence type="ECO:0000256" key="1">
    <source>
        <dbReference type="SAM" id="Phobius"/>
    </source>
</evidence>
<proteinExistence type="predicted"/>
<organism evidence="2 3">
    <name type="scientific">Paraoerskovia sediminicola</name>
    <dbReference type="NCBI Taxonomy" id="1138587"/>
    <lineage>
        <taxon>Bacteria</taxon>
        <taxon>Bacillati</taxon>
        <taxon>Actinomycetota</taxon>
        <taxon>Actinomycetes</taxon>
        <taxon>Micrococcales</taxon>
        <taxon>Cellulomonadaceae</taxon>
        <taxon>Paraoerskovia</taxon>
    </lineage>
</organism>
<reference evidence="3" key="1">
    <citation type="journal article" date="2019" name="Int. J. Syst. Evol. Microbiol.">
        <title>The Global Catalogue of Microorganisms (GCM) 10K type strain sequencing project: providing services to taxonomists for standard genome sequencing and annotation.</title>
        <authorList>
            <consortium name="The Broad Institute Genomics Platform"/>
            <consortium name="The Broad Institute Genome Sequencing Center for Infectious Disease"/>
            <person name="Wu L."/>
            <person name="Ma J."/>
        </authorList>
    </citation>
    <scope>NUCLEOTIDE SEQUENCE [LARGE SCALE GENOMIC DNA]</scope>
    <source>
        <strain evidence="3">NBRC 108565</strain>
    </source>
</reference>
<feature type="transmembrane region" description="Helical" evidence="1">
    <location>
        <begin position="106"/>
        <end position="126"/>
    </location>
</feature>
<feature type="transmembrane region" description="Helical" evidence="1">
    <location>
        <begin position="6"/>
        <end position="26"/>
    </location>
</feature>
<keyword evidence="1" id="KW-0812">Transmembrane</keyword>
<evidence type="ECO:0000313" key="2">
    <source>
        <dbReference type="EMBL" id="BDZ42476.1"/>
    </source>
</evidence>
<feature type="transmembrane region" description="Helical" evidence="1">
    <location>
        <begin position="33"/>
        <end position="54"/>
    </location>
</feature>
<keyword evidence="3" id="KW-1185">Reference proteome</keyword>
<dbReference type="RefSeq" id="WP_286216955.1">
    <property type="nucleotide sequence ID" value="NZ_AP027729.1"/>
</dbReference>
<keyword evidence="1" id="KW-0472">Membrane</keyword>
<dbReference type="EMBL" id="AP027729">
    <property type="protein sequence ID" value="BDZ42476.1"/>
    <property type="molecule type" value="Genomic_DNA"/>
</dbReference>
<accession>A0ABM8G2W9</accession>
<dbReference type="Proteomes" id="UP001321475">
    <property type="component" value="Chromosome"/>
</dbReference>
<keyword evidence="1" id="KW-1133">Transmembrane helix</keyword>
<protein>
    <submittedName>
        <fullName evidence="2">Uncharacterized protein</fullName>
    </submittedName>
</protein>
<feature type="transmembrane region" description="Helical" evidence="1">
    <location>
        <begin position="74"/>
        <end position="94"/>
    </location>
</feature>
<evidence type="ECO:0000313" key="3">
    <source>
        <dbReference type="Proteomes" id="UP001321475"/>
    </source>
</evidence>